<dbReference type="SUPFAM" id="SSF51110">
    <property type="entry name" value="alpha-D-mannose-specific plant lectins"/>
    <property type="match status" value="1"/>
</dbReference>
<accession>A0A4R2EJJ1</accession>
<dbReference type="PANTHER" id="PTHR11544">
    <property type="entry name" value="COLD SHOCK DOMAIN CONTAINING PROTEINS"/>
    <property type="match status" value="1"/>
</dbReference>
<feature type="domain" description="Bulb-type lectin" evidence="1">
    <location>
        <begin position="1"/>
        <end position="96"/>
    </location>
</feature>
<dbReference type="InterPro" id="IPR036426">
    <property type="entry name" value="Bulb-type_lectin_dom_sf"/>
</dbReference>
<keyword evidence="4" id="KW-1185">Reference proteome</keyword>
<dbReference type="AlphaFoldDB" id="A0A4R2EJJ1"/>
<dbReference type="InterPro" id="IPR011129">
    <property type="entry name" value="CSD"/>
</dbReference>
<dbReference type="InterPro" id="IPR050181">
    <property type="entry name" value="Cold_shock_domain"/>
</dbReference>
<comment type="caution">
    <text evidence="3">The sequence shown here is derived from an EMBL/GenBank/DDBJ whole genome shotgun (WGS) entry which is preliminary data.</text>
</comment>
<evidence type="ECO:0000259" key="2">
    <source>
        <dbReference type="PROSITE" id="PS51857"/>
    </source>
</evidence>
<dbReference type="InterPro" id="IPR002059">
    <property type="entry name" value="CSP_DNA-bd"/>
</dbReference>
<protein>
    <submittedName>
        <fullName evidence="3">Cold shock CspA family protein</fullName>
    </submittedName>
</protein>
<feature type="domain" description="CSD" evidence="2">
    <location>
        <begin position="131"/>
        <end position="192"/>
    </location>
</feature>
<dbReference type="EMBL" id="SLWB01000006">
    <property type="protein sequence ID" value="TCN68485.1"/>
    <property type="molecule type" value="Genomic_DNA"/>
</dbReference>
<sequence>MILVAVMLFGFIAKAQPSKVDKPTEWKPNTTVLVSANQQYKLSYQSDGNLVVYDKSNKPIWNTKTNGKTPNRLVFQADGNLVLYGANNVVFWASNSNSKGGKSLRLSDQGSLSIWDQKAYIWNTGIDKVLLHVGKVKFFNVSKGFGFIKDASTGKEYFVHASGLINDVRENDDVSFDLVEGKKGLTAINVKLL</sequence>
<dbReference type="PROSITE" id="PS50927">
    <property type="entry name" value="BULB_LECTIN"/>
    <property type="match status" value="1"/>
</dbReference>
<organism evidence="3 4">
    <name type="scientific">Acetobacteroides hydrogenigenes</name>
    <dbReference type="NCBI Taxonomy" id="979970"/>
    <lineage>
        <taxon>Bacteria</taxon>
        <taxon>Pseudomonadati</taxon>
        <taxon>Bacteroidota</taxon>
        <taxon>Bacteroidia</taxon>
        <taxon>Bacteroidales</taxon>
        <taxon>Rikenellaceae</taxon>
        <taxon>Acetobacteroides</taxon>
    </lineage>
</organism>
<dbReference type="Gene3D" id="2.40.50.140">
    <property type="entry name" value="Nucleic acid-binding proteins"/>
    <property type="match status" value="1"/>
</dbReference>
<dbReference type="Pfam" id="PF00313">
    <property type="entry name" value="CSD"/>
    <property type="match status" value="1"/>
</dbReference>
<dbReference type="SMART" id="SM00357">
    <property type="entry name" value="CSP"/>
    <property type="match status" value="1"/>
</dbReference>
<reference evidence="3 4" key="1">
    <citation type="submission" date="2019-03" db="EMBL/GenBank/DDBJ databases">
        <title>Genomic Encyclopedia of Archaeal and Bacterial Type Strains, Phase II (KMG-II): from individual species to whole genera.</title>
        <authorList>
            <person name="Goeker M."/>
        </authorList>
    </citation>
    <scope>NUCLEOTIDE SEQUENCE [LARGE SCALE GENOMIC DNA]</scope>
    <source>
        <strain evidence="3 4">RL-C</strain>
    </source>
</reference>
<dbReference type="InterPro" id="IPR001480">
    <property type="entry name" value="Bulb-type_lectin_dom"/>
</dbReference>
<dbReference type="Proteomes" id="UP000294830">
    <property type="component" value="Unassembled WGS sequence"/>
</dbReference>
<dbReference type="SMART" id="SM00108">
    <property type="entry name" value="B_lectin"/>
    <property type="match status" value="1"/>
</dbReference>
<dbReference type="Gene3D" id="2.90.10.30">
    <property type="match status" value="1"/>
</dbReference>
<evidence type="ECO:0000313" key="4">
    <source>
        <dbReference type="Proteomes" id="UP000294830"/>
    </source>
</evidence>
<dbReference type="CDD" id="cd04458">
    <property type="entry name" value="CSP_CDS"/>
    <property type="match status" value="1"/>
</dbReference>
<dbReference type="PRINTS" id="PR00050">
    <property type="entry name" value="COLDSHOCK"/>
</dbReference>
<dbReference type="InterPro" id="IPR012340">
    <property type="entry name" value="NA-bd_OB-fold"/>
</dbReference>
<evidence type="ECO:0000313" key="3">
    <source>
        <dbReference type="EMBL" id="TCN68485.1"/>
    </source>
</evidence>
<name>A0A4R2EJJ1_9BACT</name>
<gene>
    <name evidence="3" type="ORF">CLV25_10667</name>
</gene>
<dbReference type="GO" id="GO:0003676">
    <property type="term" value="F:nucleic acid binding"/>
    <property type="evidence" value="ECO:0007669"/>
    <property type="project" value="InterPro"/>
</dbReference>
<dbReference type="GO" id="GO:0005829">
    <property type="term" value="C:cytosol"/>
    <property type="evidence" value="ECO:0007669"/>
    <property type="project" value="UniProtKB-ARBA"/>
</dbReference>
<proteinExistence type="predicted"/>
<evidence type="ECO:0000259" key="1">
    <source>
        <dbReference type="PROSITE" id="PS50927"/>
    </source>
</evidence>
<dbReference type="SUPFAM" id="SSF50249">
    <property type="entry name" value="Nucleic acid-binding proteins"/>
    <property type="match status" value="1"/>
</dbReference>
<dbReference type="PROSITE" id="PS51857">
    <property type="entry name" value="CSD_2"/>
    <property type="match status" value="1"/>
</dbReference>